<proteinExistence type="predicted"/>
<dbReference type="EMBL" id="JAPEVG010000029">
    <property type="protein sequence ID" value="KAJ8495013.1"/>
    <property type="molecule type" value="Genomic_DNA"/>
</dbReference>
<dbReference type="AlphaFoldDB" id="A0AAD7XF05"/>
<dbReference type="Proteomes" id="UP001215151">
    <property type="component" value="Unassembled WGS sequence"/>
</dbReference>
<accession>A0AAD7XF05</accession>
<reference evidence="4" key="1">
    <citation type="submission" date="2022-11" db="EMBL/GenBank/DDBJ databases">
        <title>Genome Sequence of Cubamyces cubensis.</title>
        <authorList>
            <person name="Buettner E."/>
        </authorList>
    </citation>
    <scope>NUCLEOTIDE SEQUENCE</scope>
    <source>
        <strain evidence="4">MPL-01</strain>
    </source>
</reference>
<feature type="coiled-coil region" evidence="1">
    <location>
        <begin position="52"/>
        <end position="79"/>
    </location>
</feature>
<feature type="domain" description="DUF6697" evidence="3">
    <location>
        <begin position="245"/>
        <end position="399"/>
    </location>
</feature>
<dbReference type="InterPro" id="IPR046520">
    <property type="entry name" value="DUF6697"/>
</dbReference>
<evidence type="ECO:0000313" key="5">
    <source>
        <dbReference type="Proteomes" id="UP001215151"/>
    </source>
</evidence>
<sequence length="526" mass="56448">MPVLQTLNVNVQGDTAQTEHEMVIRLERLRVQEALTARDVAVERLAEACAALRDRTATVKQVQDEKEELERSLEHYRKSNTYPDDKPAADGVSQLTECLRAIEQKLATLDLSTSQHACMQSSGDKENEHKHTDIKQDLANAVDRLIKSLHSEAGTAEAFKDISNAAAPTAHATPLTIRDSDLPDSPWTPLDGDTRSALPTANTAEKIEARYSVLAALPLPSGIPDDALTPIVIPTPHTLHDFIATTSGLLRSQIGNYRVFQQSTTTWCPEREEHGYYLTPIYKCSTNPRVNTAHRWSVVDIAAKLDKPTECFFNKDGKWYYAGTYKSFRLEDLCPQEWECLSTETSHALIRETLAGRKNTSPQNVYETGQLYSAGAFRVACIGLQCIGFNDVLYRGLLEHAAHCALTGKWRAAGYGHGGTGSGGVASAGLGLGGGTPWNSTFNSNVPGSSSPGSPTVGFSSPVGGFASLSTVGLGNPPGSPVTPFGSPGQRLVLVPGLLSVPPSLARSALSSGDHDSSAVLGGFKP</sequence>
<gene>
    <name evidence="4" type="ORF">ONZ51_g1954</name>
</gene>
<dbReference type="Pfam" id="PF20411">
    <property type="entry name" value="DUF6697"/>
    <property type="match status" value="1"/>
</dbReference>
<evidence type="ECO:0000256" key="1">
    <source>
        <dbReference type="SAM" id="Coils"/>
    </source>
</evidence>
<keyword evidence="5" id="KW-1185">Reference proteome</keyword>
<organism evidence="4 5">
    <name type="scientific">Trametes cubensis</name>
    <dbReference type="NCBI Taxonomy" id="1111947"/>
    <lineage>
        <taxon>Eukaryota</taxon>
        <taxon>Fungi</taxon>
        <taxon>Dikarya</taxon>
        <taxon>Basidiomycota</taxon>
        <taxon>Agaricomycotina</taxon>
        <taxon>Agaricomycetes</taxon>
        <taxon>Polyporales</taxon>
        <taxon>Polyporaceae</taxon>
        <taxon>Trametes</taxon>
    </lineage>
</organism>
<evidence type="ECO:0000256" key="2">
    <source>
        <dbReference type="SAM" id="MobiDB-lite"/>
    </source>
</evidence>
<comment type="caution">
    <text evidence="4">The sequence shown here is derived from an EMBL/GenBank/DDBJ whole genome shotgun (WGS) entry which is preliminary data.</text>
</comment>
<evidence type="ECO:0000259" key="3">
    <source>
        <dbReference type="Pfam" id="PF20411"/>
    </source>
</evidence>
<evidence type="ECO:0000313" key="4">
    <source>
        <dbReference type="EMBL" id="KAJ8495013.1"/>
    </source>
</evidence>
<feature type="region of interest" description="Disordered" evidence="2">
    <location>
        <begin position="506"/>
        <end position="526"/>
    </location>
</feature>
<keyword evidence="1" id="KW-0175">Coiled coil</keyword>
<protein>
    <recommendedName>
        <fullName evidence="3">DUF6697 domain-containing protein</fullName>
    </recommendedName>
</protein>
<name>A0AAD7XF05_9APHY</name>